<feature type="region of interest" description="Disordered" evidence="1">
    <location>
        <begin position="1"/>
        <end position="74"/>
    </location>
</feature>
<dbReference type="OrthoDB" id="5302413at2759"/>
<dbReference type="EMBL" id="JACCJC010000004">
    <property type="protein sequence ID" value="KAF6240099.1"/>
    <property type="molecule type" value="Genomic_DNA"/>
</dbReference>
<feature type="compositionally biased region" description="Polar residues" evidence="1">
    <location>
        <begin position="64"/>
        <end position="74"/>
    </location>
</feature>
<dbReference type="RefSeq" id="XP_037169368.1">
    <property type="nucleotide sequence ID" value="XM_037303646.1"/>
</dbReference>
<accession>A0A8H6G3W1</accession>
<evidence type="ECO:0000256" key="1">
    <source>
        <dbReference type="SAM" id="MobiDB-lite"/>
    </source>
</evidence>
<protein>
    <submittedName>
        <fullName evidence="2">Uncharacterized protein</fullName>
    </submittedName>
</protein>
<evidence type="ECO:0000313" key="3">
    <source>
        <dbReference type="Proteomes" id="UP000578531"/>
    </source>
</evidence>
<dbReference type="GeneID" id="59283383"/>
<name>A0A8H6G3W1_9LECA</name>
<feature type="compositionally biased region" description="Basic and acidic residues" evidence="1">
    <location>
        <begin position="42"/>
        <end position="57"/>
    </location>
</feature>
<organism evidence="2 3">
    <name type="scientific">Letharia columbiana</name>
    <dbReference type="NCBI Taxonomy" id="112416"/>
    <lineage>
        <taxon>Eukaryota</taxon>
        <taxon>Fungi</taxon>
        <taxon>Dikarya</taxon>
        <taxon>Ascomycota</taxon>
        <taxon>Pezizomycotina</taxon>
        <taxon>Lecanoromycetes</taxon>
        <taxon>OSLEUM clade</taxon>
        <taxon>Lecanoromycetidae</taxon>
        <taxon>Lecanorales</taxon>
        <taxon>Lecanorineae</taxon>
        <taxon>Parmeliaceae</taxon>
        <taxon>Letharia</taxon>
    </lineage>
</organism>
<dbReference type="Proteomes" id="UP000578531">
    <property type="component" value="Unassembled WGS sequence"/>
</dbReference>
<evidence type="ECO:0000313" key="2">
    <source>
        <dbReference type="EMBL" id="KAF6240099.1"/>
    </source>
</evidence>
<proteinExistence type="predicted"/>
<dbReference type="AlphaFoldDB" id="A0A8H6G3W1"/>
<keyword evidence="3" id="KW-1185">Reference proteome</keyword>
<reference evidence="2 3" key="1">
    <citation type="journal article" date="2020" name="Genomics">
        <title>Complete, high-quality genomes from long-read metagenomic sequencing of two wolf lichen thalli reveals enigmatic genome architecture.</title>
        <authorList>
            <person name="McKenzie S.K."/>
            <person name="Walston R.F."/>
            <person name="Allen J.L."/>
        </authorList>
    </citation>
    <scope>NUCLEOTIDE SEQUENCE [LARGE SCALE GENOMIC DNA]</scope>
    <source>
        <strain evidence="2">WasteWater2</strain>
    </source>
</reference>
<gene>
    <name evidence="2" type="ORF">HO173_001709</name>
</gene>
<comment type="caution">
    <text evidence="2">The sequence shown here is derived from an EMBL/GenBank/DDBJ whole genome shotgun (WGS) entry which is preliminary data.</text>
</comment>
<feature type="compositionally biased region" description="Polar residues" evidence="1">
    <location>
        <begin position="1"/>
        <end position="15"/>
    </location>
</feature>
<sequence length="74" mass="7504">MASTDSTVPDTSTGDSAGGHAGQSFTDKAKSALKGNVPTADKGTEQSAEKDVKERMDQGVGKDTGSSTTQNTLL</sequence>